<protein>
    <submittedName>
        <fullName evidence="1">GAF domain-containing protein</fullName>
    </submittedName>
</protein>
<keyword evidence="2" id="KW-1185">Reference proteome</keyword>
<dbReference type="Gene3D" id="3.30.450.40">
    <property type="match status" value="1"/>
</dbReference>
<sequence length="153" mass="17407">MMDNNIDYQTLIDELRAQSAIDLIALAFVQTSQLDYVLKWQYASGNINNRYKRVVLQSGKGIAGLVYKSGKPMYIKDITDNIITDLYNYPIVVSEDLKRLVAFPIFEGQQDKVKGVILLGNRDTKTSELKDYQHVYTLFLKQISASGFNGVSW</sequence>
<gene>
    <name evidence="1" type="ORF">ACFPM4_05980</name>
</gene>
<organism evidence="1 2">
    <name type="scientific">Lederbergia graminis</name>
    <dbReference type="NCBI Taxonomy" id="735518"/>
    <lineage>
        <taxon>Bacteria</taxon>
        <taxon>Bacillati</taxon>
        <taxon>Bacillota</taxon>
        <taxon>Bacilli</taxon>
        <taxon>Bacillales</taxon>
        <taxon>Bacillaceae</taxon>
        <taxon>Lederbergia</taxon>
    </lineage>
</organism>
<dbReference type="InterPro" id="IPR029016">
    <property type="entry name" value="GAF-like_dom_sf"/>
</dbReference>
<proteinExistence type="predicted"/>
<dbReference type="Proteomes" id="UP001596147">
    <property type="component" value="Unassembled WGS sequence"/>
</dbReference>
<evidence type="ECO:0000313" key="2">
    <source>
        <dbReference type="Proteomes" id="UP001596147"/>
    </source>
</evidence>
<reference evidence="2" key="1">
    <citation type="journal article" date="2019" name="Int. J. Syst. Evol. Microbiol.">
        <title>The Global Catalogue of Microorganisms (GCM) 10K type strain sequencing project: providing services to taxonomists for standard genome sequencing and annotation.</title>
        <authorList>
            <consortium name="The Broad Institute Genomics Platform"/>
            <consortium name="The Broad Institute Genome Sequencing Center for Infectious Disease"/>
            <person name="Wu L."/>
            <person name="Ma J."/>
        </authorList>
    </citation>
    <scope>NUCLEOTIDE SEQUENCE [LARGE SCALE GENOMIC DNA]</scope>
    <source>
        <strain evidence="2">CGMCC 1.12237</strain>
    </source>
</reference>
<comment type="caution">
    <text evidence="1">The sequence shown here is derived from an EMBL/GenBank/DDBJ whole genome shotgun (WGS) entry which is preliminary data.</text>
</comment>
<name>A0ABW0LG50_9BACI</name>
<dbReference type="EMBL" id="JBHSMC010000004">
    <property type="protein sequence ID" value="MFC5464306.1"/>
    <property type="molecule type" value="Genomic_DNA"/>
</dbReference>
<evidence type="ECO:0000313" key="1">
    <source>
        <dbReference type="EMBL" id="MFC5464306.1"/>
    </source>
</evidence>
<dbReference type="SUPFAM" id="SSF55781">
    <property type="entry name" value="GAF domain-like"/>
    <property type="match status" value="1"/>
</dbReference>
<accession>A0ABW0LG50</accession>